<keyword evidence="4" id="KW-1185">Reference proteome</keyword>
<proteinExistence type="predicted"/>
<dbReference type="GO" id="GO:0004383">
    <property type="term" value="F:guanylate cyclase activity"/>
    <property type="evidence" value="ECO:0007669"/>
    <property type="project" value="TreeGrafter"/>
</dbReference>
<dbReference type="GO" id="GO:0070482">
    <property type="term" value="P:response to oxygen levels"/>
    <property type="evidence" value="ECO:0007669"/>
    <property type="project" value="TreeGrafter"/>
</dbReference>
<dbReference type="PANTHER" id="PTHR45655">
    <property type="entry name" value="GUANYLATE CYCLASE SOLUBLE SUBUNIT BETA-2"/>
    <property type="match status" value="1"/>
</dbReference>
<dbReference type="Pfam" id="PF00211">
    <property type="entry name" value="Guanylate_cyc"/>
    <property type="match status" value="1"/>
</dbReference>
<organism evidence="3 4">
    <name type="scientific">Caerostris extrusa</name>
    <name type="common">Bark spider</name>
    <name type="synonym">Caerostris bankana</name>
    <dbReference type="NCBI Taxonomy" id="172846"/>
    <lineage>
        <taxon>Eukaryota</taxon>
        <taxon>Metazoa</taxon>
        <taxon>Ecdysozoa</taxon>
        <taxon>Arthropoda</taxon>
        <taxon>Chelicerata</taxon>
        <taxon>Arachnida</taxon>
        <taxon>Araneae</taxon>
        <taxon>Araneomorphae</taxon>
        <taxon>Entelegynae</taxon>
        <taxon>Araneoidea</taxon>
        <taxon>Araneidae</taxon>
        <taxon>Caerostris</taxon>
    </lineage>
</organism>
<protein>
    <submittedName>
        <fullName evidence="3">Guanylate cyclase soluble subunit alpha-2</fullName>
    </submittedName>
</protein>
<evidence type="ECO:0000313" key="3">
    <source>
        <dbReference type="EMBL" id="GIY70768.1"/>
    </source>
</evidence>
<dbReference type="Proteomes" id="UP001054945">
    <property type="component" value="Unassembled WGS sequence"/>
</dbReference>
<sequence>MLFSDIVGFTSICSTATPMMVIDLLNNLYTRFDNSCGELDVYKLEVCIEQSSTHAQQTAWMALKMREAAEQVTTPDGQRVQ</sequence>
<keyword evidence="1" id="KW-0456">Lyase</keyword>
<dbReference type="InterPro" id="IPR029787">
    <property type="entry name" value="Nucleotide_cyclase"/>
</dbReference>
<feature type="domain" description="Guanylate cyclase" evidence="2">
    <location>
        <begin position="1"/>
        <end position="45"/>
    </location>
</feature>
<dbReference type="AlphaFoldDB" id="A0AAV4VL54"/>
<reference evidence="3 4" key="1">
    <citation type="submission" date="2021-06" db="EMBL/GenBank/DDBJ databases">
        <title>Caerostris extrusa draft genome.</title>
        <authorList>
            <person name="Kono N."/>
            <person name="Arakawa K."/>
        </authorList>
    </citation>
    <scope>NUCLEOTIDE SEQUENCE [LARGE SCALE GENOMIC DNA]</scope>
</reference>
<evidence type="ECO:0000313" key="4">
    <source>
        <dbReference type="Proteomes" id="UP001054945"/>
    </source>
</evidence>
<dbReference type="EMBL" id="BPLR01014719">
    <property type="protein sequence ID" value="GIY70768.1"/>
    <property type="molecule type" value="Genomic_DNA"/>
</dbReference>
<dbReference type="SUPFAM" id="SSF55073">
    <property type="entry name" value="Nucleotide cyclase"/>
    <property type="match status" value="1"/>
</dbReference>
<dbReference type="GO" id="GO:0008074">
    <property type="term" value="C:guanylate cyclase complex, soluble"/>
    <property type="evidence" value="ECO:0007669"/>
    <property type="project" value="TreeGrafter"/>
</dbReference>
<dbReference type="GO" id="GO:0019934">
    <property type="term" value="P:cGMP-mediated signaling"/>
    <property type="evidence" value="ECO:0007669"/>
    <property type="project" value="TreeGrafter"/>
</dbReference>
<dbReference type="PANTHER" id="PTHR45655:SF6">
    <property type="entry name" value="HEAD-SPECIFIC GUANYLATE CYCLASE"/>
    <property type="match status" value="1"/>
</dbReference>
<dbReference type="InterPro" id="IPR001054">
    <property type="entry name" value="A/G_cyclase"/>
</dbReference>
<evidence type="ECO:0000259" key="2">
    <source>
        <dbReference type="PROSITE" id="PS50125"/>
    </source>
</evidence>
<comment type="caution">
    <text evidence="3">The sequence shown here is derived from an EMBL/GenBank/DDBJ whole genome shotgun (WGS) entry which is preliminary data.</text>
</comment>
<evidence type="ECO:0000256" key="1">
    <source>
        <dbReference type="ARBA" id="ARBA00023239"/>
    </source>
</evidence>
<name>A0AAV4VL54_CAEEX</name>
<dbReference type="PROSITE" id="PS50125">
    <property type="entry name" value="GUANYLATE_CYCLASE_2"/>
    <property type="match status" value="1"/>
</dbReference>
<accession>A0AAV4VL54</accession>
<dbReference type="Gene3D" id="3.30.70.1230">
    <property type="entry name" value="Nucleotide cyclase"/>
    <property type="match status" value="1"/>
</dbReference>
<feature type="non-terminal residue" evidence="3">
    <location>
        <position position="81"/>
    </location>
</feature>
<gene>
    <name evidence="3" type="primary">GUCY1A2</name>
    <name evidence="3" type="ORF">CEXT_523081</name>
</gene>